<proteinExistence type="predicted"/>
<protein>
    <recommendedName>
        <fullName evidence="2">Uncharacterized GPI-anchored protein At5g19230-like domain-containing protein</fullName>
    </recommendedName>
</protein>
<dbReference type="InterPro" id="IPR045285">
    <property type="entry name" value="At5g19230-like"/>
</dbReference>
<dbReference type="PANTHER" id="PTHR33976:SF2">
    <property type="entry name" value="GLYCOPROTEIN MEMBRANE GPI-ANCHORED"/>
    <property type="match status" value="1"/>
</dbReference>
<sequence length="215" mass="22937">MLPENDSCEFSGCDTLKYVAQEGCHVACGPNAADTSVETVASDEIGDPCDCEFDVLDDEDNLLQGLNSYRTSLSLPTLTKNKNAECLADKIAEELEDQPCTAASTVNAPQLANYNHLIEKCNIDINSTTDSAIMPVCVHKLVPTLVLTNYTHSPRYAKQLNNSKFTGAGVGSEDDWMVVILTVNTPAGSFVNGAGCLGGGGFLMVYLLMGLALFI</sequence>
<reference evidence="3 4" key="1">
    <citation type="submission" date="2021-02" db="EMBL/GenBank/DDBJ databases">
        <title>Plant Genome Project.</title>
        <authorList>
            <person name="Zhang R.-G."/>
        </authorList>
    </citation>
    <scope>NUCLEOTIDE SEQUENCE [LARGE SCALE GENOMIC DNA]</scope>
    <source>
        <tissue evidence="3">Leaves</tissue>
    </source>
</reference>
<keyword evidence="4" id="KW-1185">Reference proteome</keyword>
<evidence type="ECO:0000259" key="2">
    <source>
        <dbReference type="Pfam" id="PF25884"/>
    </source>
</evidence>
<accession>A0ABQ8GYN3</accession>
<organism evidence="3 4">
    <name type="scientific">Xanthoceras sorbifolium</name>
    <dbReference type="NCBI Taxonomy" id="99658"/>
    <lineage>
        <taxon>Eukaryota</taxon>
        <taxon>Viridiplantae</taxon>
        <taxon>Streptophyta</taxon>
        <taxon>Embryophyta</taxon>
        <taxon>Tracheophyta</taxon>
        <taxon>Spermatophyta</taxon>
        <taxon>Magnoliopsida</taxon>
        <taxon>eudicotyledons</taxon>
        <taxon>Gunneridae</taxon>
        <taxon>Pentapetalae</taxon>
        <taxon>rosids</taxon>
        <taxon>malvids</taxon>
        <taxon>Sapindales</taxon>
        <taxon>Sapindaceae</taxon>
        <taxon>Xanthoceroideae</taxon>
        <taxon>Xanthoceras</taxon>
    </lineage>
</organism>
<dbReference type="Proteomes" id="UP000827721">
    <property type="component" value="Unassembled WGS sequence"/>
</dbReference>
<dbReference type="InterPro" id="IPR059083">
    <property type="entry name" value="At5g19230_dom"/>
</dbReference>
<evidence type="ECO:0000313" key="4">
    <source>
        <dbReference type="Proteomes" id="UP000827721"/>
    </source>
</evidence>
<name>A0ABQ8GYN3_9ROSI</name>
<keyword evidence="1" id="KW-1133">Transmembrane helix</keyword>
<dbReference type="EMBL" id="JAFEMO010000302">
    <property type="protein sequence ID" value="KAH7521067.1"/>
    <property type="molecule type" value="Genomic_DNA"/>
</dbReference>
<dbReference type="PANTHER" id="PTHR33976">
    <property type="entry name" value="OS07G0645000 PROTEIN"/>
    <property type="match status" value="1"/>
</dbReference>
<feature type="domain" description="Uncharacterized GPI-anchored protein At5g19230-like" evidence="2">
    <location>
        <begin position="59"/>
        <end position="181"/>
    </location>
</feature>
<gene>
    <name evidence="3" type="ORF">JRO89_XSUnG0122200</name>
</gene>
<feature type="transmembrane region" description="Helical" evidence="1">
    <location>
        <begin position="190"/>
        <end position="214"/>
    </location>
</feature>
<keyword evidence="1" id="KW-0812">Transmembrane</keyword>
<dbReference type="Pfam" id="PF25884">
    <property type="entry name" value="At5g19230"/>
    <property type="match status" value="1"/>
</dbReference>
<keyword evidence="1" id="KW-0472">Membrane</keyword>
<evidence type="ECO:0000313" key="3">
    <source>
        <dbReference type="EMBL" id="KAH7521067.1"/>
    </source>
</evidence>
<evidence type="ECO:0000256" key="1">
    <source>
        <dbReference type="SAM" id="Phobius"/>
    </source>
</evidence>
<comment type="caution">
    <text evidence="3">The sequence shown here is derived from an EMBL/GenBank/DDBJ whole genome shotgun (WGS) entry which is preliminary data.</text>
</comment>